<evidence type="ECO:0000313" key="3">
    <source>
        <dbReference type="Proteomes" id="UP000309389"/>
    </source>
</evidence>
<evidence type="ECO:0000256" key="1">
    <source>
        <dbReference type="SAM" id="SignalP"/>
    </source>
</evidence>
<evidence type="ECO:0000313" key="2">
    <source>
        <dbReference type="EMBL" id="TIX51688.1"/>
    </source>
</evidence>
<organism evidence="2 3">
    <name type="scientific">Alteraurantiacibacter aquimixticola</name>
    <dbReference type="NCBI Taxonomy" id="2489173"/>
    <lineage>
        <taxon>Bacteria</taxon>
        <taxon>Pseudomonadati</taxon>
        <taxon>Pseudomonadota</taxon>
        <taxon>Alphaproteobacteria</taxon>
        <taxon>Sphingomonadales</taxon>
        <taxon>Erythrobacteraceae</taxon>
        <taxon>Alteraurantiacibacter</taxon>
    </lineage>
</organism>
<proteinExistence type="predicted"/>
<dbReference type="Pfam" id="PF10029">
    <property type="entry name" value="DUF2271"/>
    <property type="match status" value="1"/>
</dbReference>
<dbReference type="PIRSF" id="PIRSF014995">
    <property type="entry name" value="UCP014995"/>
    <property type="match status" value="1"/>
</dbReference>
<protein>
    <submittedName>
        <fullName evidence="2">DUF2271 domain-containing protein</fullName>
    </submittedName>
</protein>
<dbReference type="RefSeq" id="WP_136692474.1">
    <property type="nucleotide sequence ID" value="NZ_SSHH01000001.1"/>
</dbReference>
<dbReference type="InterPro" id="IPR014469">
    <property type="entry name" value="DUF2271"/>
</dbReference>
<dbReference type="AlphaFoldDB" id="A0A4T3F3E6"/>
<feature type="chain" id="PRO_5020628229" evidence="1">
    <location>
        <begin position="21"/>
        <end position="164"/>
    </location>
</feature>
<dbReference type="EMBL" id="SSHH01000001">
    <property type="protein sequence ID" value="TIX51688.1"/>
    <property type="molecule type" value="Genomic_DNA"/>
</dbReference>
<feature type="signal peptide" evidence="1">
    <location>
        <begin position="1"/>
        <end position="20"/>
    </location>
</feature>
<dbReference type="Proteomes" id="UP000309389">
    <property type="component" value="Unassembled WGS sequence"/>
</dbReference>
<dbReference type="OrthoDB" id="195316at2"/>
<keyword evidence="1" id="KW-0732">Signal</keyword>
<name>A0A4T3F3E6_9SPHN</name>
<sequence length="164" mass="17563">MRPSHYLALAAIGLPAPALANSGSVSIEIPRMSVNTYRKPYVAVWIENEGGQQVKMVTVLHDQARIGARWLPDLRMWWRKGGRAMDMPSDGISGPTRAPGRHTIPLRGLEGLAAGNYSVVVEAVRENGGRELVKVPFSLTPGRAANASASGSRELGAVSVTVRP</sequence>
<keyword evidence="3" id="KW-1185">Reference proteome</keyword>
<reference evidence="2 3" key="1">
    <citation type="submission" date="2019-04" db="EMBL/GenBank/DDBJ databases">
        <title>Altererythrobacter aquimixticola sp. nov., isolated from sediment of junction between the ocean and a freshwater spring.</title>
        <authorList>
            <person name="Yoon J.-H."/>
        </authorList>
    </citation>
    <scope>NUCLEOTIDE SEQUENCE [LARGE SCALE GENOMIC DNA]</scope>
    <source>
        <strain evidence="2 3">SSKS-13</strain>
    </source>
</reference>
<comment type="caution">
    <text evidence="2">The sequence shown here is derived from an EMBL/GenBank/DDBJ whole genome shotgun (WGS) entry which is preliminary data.</text>
</comment>
<accession>A0A4T3F3E6</accession>
<gene>
    <name evidence="2" type="ORF">E5222_04355</name>
</gene>